<reference evidence="4 5" key="1">
    <citation type="journal article" date="2014" name="Antonie Van Leeuwenhoek">
        <title>Fictibacillus enclensis sp. nov., isolated from marine sediment.</title>
        <authorList>
            <person name="Dastager S.G."/>
            <person name="Mawlankar R."/>
            <person name="Srinivasan K."/>
            <person name="Tang S.K."/>
            <person name="Lee J.C."/>
            <person name="Ramana V.V."/>
            <person name="Shouche Y.S."/>
        </authorList>
    </citation>
    <scope>NUCLEOTIDE SEQUENCE [LARGE SCALE GENOMIC DNA]</scope>
    <source>
        <strain evidence="4 5">NIO-1003</strain>
    </source>
</reference>
<dbReference type="GO" id="GO:0009898">
    <property type="term" value="C:cytoplasmic side of plasma membrane"/>
    <property type="evidence" value="ECO:0007669"/>
    <property type="project" value="TreeGrafter"/>
</dbReference>
<dbReference type="CDD" id="cd02038">
    <property type="entry name" value="FlhG-like"/>
    <property type="match status" value="1"/>
</dbReference>
<dbReference type="GO" id="GO:0016887">
    <property type="term" value="F:ATP hydrolysis activity"/>
    <property type="evidence" value="ECO:0007669"/>
    <property type="project" value="TreeGrafter"/>
</dbReference>
<evidence type="ECO:0000256" key="1">
    <source>
        <dbReference type="ARBA" id="ARBA00022741"/>
    </source>
</evidence>
<evidence type="ECO:0000256" key="2">
    <source>
        <dbReference type="ARBA" id="ARBA00022840"/>
    </source>
</evidence>
<organism evidence="4 5">
    <name type="scientific">Fictibacillus enclensis</name>
    <dbReference type="NCBI Taxonomy" id="1017270"/>
    <lineage>
        <taxon>Bacteria</taxon>
        <taxon>Bacillati</taxon>
        <taxon>Bacillota</taxon>
        <taxon>Bacilli</taxon>
        <taxon>Bacillales</taxon>
        <taxon>Fictibacillaceae</taxon>
        <taxon>Fictibacillus</taxon>
    </lineage>
</organism>
<keyword evidence="5" id="KW-1185">Reference proteome</keyword>
<gene>
    <name evidence="4" type="ORF">AS030_06075</name>
</gene>
<dbReference type="GO" id="GO:0005829">
    <property type="term" value="C:cytosol"/>
    <property type="evidence" value="ECO:0007669"/>
    <property type="project" value="TreeGrafter"/>
</dbReference>
<dbReference type="EMBL" id="LNQN01000001">
    <property type="protein sequence ID" value="KSU85087.1"/>
    <property type="molecule type" value="Genomic_DNA"/>
</dbReference>
<dbReference type="InterPro" id="IPR050625">
    <property type="entry name" value="ParA/MinD_ATPase"/>
</dbReference>
<dbReference type="PANTHER" id="PTHR43384:SF4">
    <property type="entry name" value="CELLULOSE BIOSYNTHESIS PROTEIN BCSQ-RELATED"/>
    <property type="match status" value="1"/>
</dbReference>
<dbReference type="Pfam" id="PF13614">
    <property type="entry name" value="AAA_31"/>
    <property type="match status" value="1"/>
</dbReference>
<evidence type="ECO:0000313" key="4">
    <source>
        <dbReference type="EMBL" id="KSU85087.1"/>
    </source>
</evidence>
<dbReference type="InterPro" id="IPR025501">
    <property type="entry name" value="MinD_FleN"/>
</dbReference>
<dbReference type="RefSeq" id="WP_061969463.1">
    <property type="nucleotide sequence ID" value="NZ_FMAV01000001.1"/>
</dbReference>
<dbReference type="GO" id="GO:0005524">
    <property type="term" value="F:ATP binding"/>
    <property type="evidence" value="ECO:0007669"/>
    <property type="project" value="UniProtKB-KW"/>
</dbReference>
<name>A0A0V8JD71_9BACL</name>
<protein>
    <recommendedName>
        <fullName evidence="3">AAA domain-containing protein</fullName>
    </recommendedName>
</protein>
<accession>A0A0V8JD71</accession>
<dbReference type="InterPro" id="IPR025669">
    <property type="entry name" value="AAA_dom"/>
</dbReference>
<sequence>MRDQAEQLRIRVLETSLQAKKAKVVSVLSGKGGVGKTNVAVNLSLALSGLGKKMVLVDLDIGMGNVHLLLGLTPRHTIADLFEHHLSVREIIEKGPGSLDYLGGDNGLLSLLELDRNSQVHFVRELEKLSAAYDYIVFDIGAGLSEASLKFVLAGHEAILVATPEITSLTDAYSMIKLLHAERPELPVWTMINQCENEREGRAVHDRLNEVSSRFLGKKLANLGQVSFDPAVRRAVMEQSPFVLESPRCEASGQIQKAAHCLLGNAKVQKGAVDQSFISKLLSFLSKS</sequence>
<comment type="caution">
    <text evidence="4">The sequence shown here is derived from an EMBL/GenBank/DDBJ whole genome shotgun (WGS) entry which is preliminary data.</text>
</comment>
<keyword evidence="2" id="KW-0067">ATP-binding</keyword>
<evidence type="ECO:0000259" key="3">
    <source>
        <dbReference type="Pfam" id="PF13614"/>
    </source>
</evidence>
<feature type="domain" description="AAA" evidence="3">
    <location>
        <begin position="23"/>
        <end position="176"/>
    </location>
</feature>
<dbReference type="InterPro" id="IPR033875">
    <property type="entry name" value="FlhG"/>
</dbReference>
<dbReference type="PANTHER" id="PTHR43384">
    <property type="entry name" value="SEPTUM SITE-DETERMINING PROTEIN MIND HOMOLOG, CHLOROPLASTIC-RELATED"/>
    <property type="match status" value="1"/>
</dbReference>
<dbReference type="Gene3D" id="3.40.50.300">
    <property type="entry name" value="P-loop containing nucleotide triphosphate hydrolases"/>
    <property type="match status" value="1"/>
</dbReference>
<dbReference type="InterPro" id="IPR027417">
    <property type="entry name" value="P-loop_NTPase"/>
</dbReference>
<proteinExistence type="predicted"/>
<dbReference type="AlphaFoldDB" id="A0A0V8JD71"/>
<dbReference type="PIRSF" id="PIRSF003092">
    <property type="entry name" value="MinD"/>
    <property type="match status" value="1"/>
</dbReference>
<keyword evidence="1" id="KW-0547">Nucleotide-binding</keyword>
<evidence type="ECO:0000313" key="5">
    <source>
        <dbReference type="Proteomes" id="UP000054099"/>
    </source>
</evidence>
<dbReference type="GO" id="GO:0051782">
    <property type="term" value="P:negative regulation of cell division"/>
    <property type="evidence" value="ECO:0007669"/>
    <property type="project" value="TreeGrafter"/>
</dbReference>
<dbReference type="SUPFAM" id="SSF52540">
    <property type="entry name" value="P-loop containing nucleoside triphosphate hydrolases"/>
    <property type="match status" value="1"/>
</dbReference>
<dbReference type="Proteomes" id="UP000054099">
    <property type="component" value="Unassembled WGS sequence"/>
</dbReference>